<evidence type="ECO:0000259" key="2">
    <source>
        <dbReference type="Pfam" id="PF13240"/>
    </source>
</evidence>
<dbReference type="Pfam" id="PF13240">
    <property type="entry name" value="Zn_Ribbon_1"/>
    <property type="match status" value="1"/>
</dbReference>
<name>A0A1I1MXG2_RUMAL</name>
<dbReference type="EMBL" id="FOKQ01000023">
    <property type="protein sequence ID" value="SFC87253.1"/>
    <property type="molecule type" value="Genomic_DNA"/>
</dbReference>
<reference evidence="3 4" key="1">
    <citation type="submission" date="2016-10" db="EMBL/GenBank/DDBJ databases">
        <authorList>
            <person name="de Groot N.N."/>
        </authorList>
    </citation>
    <scope>NUCLEOTIDE SEQUENCE [LARGE SCALE GENOMIC DNA]</scope>
    <source>
        <strain evidence="3 4">AR67</strain>
    </source>
</reference>
<gene>
    <name evidence="3" type="ORF">SAMN02910406_02560</name>
</gene>
<keyword evidence="1" id="KW-0812">Transmembrane</keyword>
<organism evidence="3 4">
    <name type="scientific">Ruminococcus albus</name>
    <dbReference type="NCBI Taxonomy" id="1264"/>
    <lineage>
        <taxon>Bacteria</taxon>
        <taxon>Bacillati</taxon>
        <taxon>Bacillota</taxon>
        <taxon>Clostridia</taxon>
        <taxon>Eubacteriales</taxon>
        <taxon>Oscillospiraceae</taxon>
        <taxon>Ruminococcus</taxon>
    </lineage>
</organism>
<keyword evidence="1" id="KW-0472">Membrane</keyword>
<dbReference type="InterPro" id="IPR026870">
    <property type="entry name" value="Zinc_ribbon_dom"/>
</dbReference>
<evidence type="ECO:0000313" key="3">
    <source>
        <dbReference type="EMBL" id="SFC87253.1"/>
    </source>
</evidence>
<keyword evidence="1" id="KW-1133">Transmembrane helix</keyword>
<dbReference type="Proteomes" id="UP000182192">
    <property type="component" value="Unassembled WGS sequence"/>
</dbReference>
<dbReference type="AlphaFoldDB" id="A0A1I1MXG2"/>
<evidence type="ECO:0000313" key="4">
    <source>
        <dbReference type="Proteomes" id="UP000182192"/>
    </source>
</evidence>
<protein>
    <submittedName>
        <fullName evidence="3">Zinc-ribbon domain-containing protein</fullName>
    </submittedName>
</protein>
<proteinExistence type="predicted"/>
<feature type="transmembrane region" description="Helical" evidence="1">
    <location>
        <begin position="12"/>
        <end position="31"/>
    </location>
</feature>
<feature type="transmembrane region" description="Helical" evidence="1">
    <location>
        <begin position="73"/>
        <end position="91"/>
    </location>
</feature>
<feature type="domain" description="Zinc-ribbon" evidence="2">
    <location>
        <begin position="148"/>
        <end position="169"/>
    </location>
</feature>
<sequence length="171" mass="17423">MNSIKGFMNGLYKVVGPAVNVLFALFLTIAGNSGFQAYKASKNALTASDLVNLALLGDKGAASAATKSSGTGFITFLQVLFWIVAVIYIGCKVLELLNALNENPNALKSLKPAGAPAQNVAQPQFGQPAQAIPQPTAAAAAPAGAERFCTQCGAKVPAGNAFCTGCGAKMD</sequence>
<dbReference type="RefSeq" id="WP_074962203.1">
    <property type="nucleotide sequence ID" value="NZ_FOKQ01000023.1"/>
</dbReference>
<dbReference type="OrthoDB" id="1821686at2"/>
<evidence type="ECO:0000256" key="1">
    <source>
        <dbReference type="SAM" id="Phobius"/>
    </source>
</evidence>
<accession>A0A1I1MXG2</accession>